<dbReference type="NCBIfam" id="TIGR00309">
    <property type="entry name" value="V_ATPase_subD"/>
    <property type="match status" value="1"/>
</dbReference>
<dbReference type="KEGG" id="pnl:PNK_1661"/>
<dbReference type="GO" id="GO:0046961">
    <property type="term" value="F:proton-transporting ATPase activity, rotational mechanism"/>
    <property type="evidence" value="ECO:0007669"/>
    <property type="project" value="InterPro"/>
</dbReference>
<sequence>MAEVKLTKNELRDQQTRLAQLEKYLPTLQLKKAMLQAEVQEVRLEIHRLEQLLEKKQKEVNVFSSLLATKTSIDPMQAVRIKSVAKRYENIAGVEVPYFEGIEFEDFTYSLFETSPWVDSAILGLRSLVEVCEHIKIANEQKQALEKEWREVSIRVNLFEKILIPRAIENIRTIKVFLGDQQLAAVSRAKVAKAKIEASKQARSAVQQEGI</sequence>
<dbReference type="InParanoid" id="A0A0U5JHJ2"/>
<dbReference type="EC" id="3.6.3.14" evidence="5"/>
<evidence type="ECO:0000256" key="1">
    <source>
        <dbReference type="ARBA" id="ARBA00005850"/>
    </source>
</evidence>
<dbReference type="NCBIfam" id="NF002565">
    <property type="entry name" value="PRK02195.1"/>
    <property type="match status" value="1"/>
</dbReference>
<dbReference type="InterPro" id="IPR002699">
    <property type="entry name" value="V_ATPase_D"/>
</dbReference>
<keyword evidence="2" id="KW-0813">Transport</keyword>
<name>A0A0U5JHJ2_9BACT</name>
<keyword evidence="3" id="KW-0406">Ion transport</keyword>
<evidence type="ECO:0000313" key="5">
    <source>
        <dbReference type="EMBL" id="CUI17270.1"/>
    </source>
</evidence>
<organism evidence="5 6">
    <name type="scientific">Candidatus Protochlamydia naegleriophila</name>
    <dbReference type="NCBI Taxonomy" id="389348"/>
    <lineage>
        <taxon>Bacteria</taxon>
        <taxon>Pseudomonadati</taxon>
        <taxon>Chlamydiota</taxon>
        <taxon>Chlamydiia</taxon>
        <taxon>Parachlamydiales</taxon>
        <taxon>Parachlamydiaceae</taxon>
        <taxon>Candidatus Protochlamydia</taxon>
    </lineage>
</organism>
<dbReference type="Pfam" id="PF01813">
    <property type="entry name" value="ATP-synt_D"/>
    <property type="match status" value="1"/>
</dbReference>
<evidence type="ECO:0000256" key="2">
    <source>
        <dbReference type="ARBA" id="ARBA00022448"/>
    </source>
</evidence>
<dbReference type="PATRIC" id="fig|389348.3.peg.1861"/>
<feature type="coiled-coil region" evidence="4">
    <location>
        <begin position="4"/>
        <end position="59"/>
    </location>
</feature>
<dbReference type="RefSeq" id="WP_059061420.1">
    <property type="nucleotide sequence ID" value="NZ_LN879502.1"/>
</dbReference>
<protein>
    <submittedName>
        <fullName evidence="5">V-type ATP synthase subunit D</fullName>
        <ecNumber evidence="5">3.6.3.14</ecNumber>
    </submittedName>
</protein>
<dbReference type="STRING" id="389348.PNK_1661"/>
<keyword evidence="4" id="KW-0175">Coiled coil</keyword>
<evidence type="ECO:0000313" key="6">
    <source>
        <dbReference type="Proteomes" id="UP000069902"/>
    </source>
</evidence>
<evidence type="ECO:0000256" key="3">
    <source>
        <dbReference type="ARBA" id="ARBA00023065"/>
    </source>
</evidence>
<dbReference type="Gene3D" id="1.10.287.3240">
    <property type="match status" value="1"/>
</dbReference>
<dbReference type="PANTHER" id="PTHR11671">
    <property type="entry name" value="V-TYPE ATP SYNTHASE SUBUNIT D"/>
    <property type="match status" value="1"/>
</dbReference>
<evidence type="ECO:0000256" key="4">
    <source>
        <dbReference type="SAM" id="Coils"/>
    </source>
</evidence>
<keyword evidence="5" id="KW-0378">Hydrolase</keyword>
<reference evidence="6" key="1">
    <citation type="submission" date="2015-09" db="EMBL/GenBank/DDBJ databases">
        <authorList>
            <person name="Bertelli C."/>
        </authorList>
    </citation>
    <scope>NUCLEOTIDE SEQUENCE [LARGE SCALE GENOMIC DNA]</scope>
    <source>
        <strain evidence="6">KNic</strain>
    </source>
</reference>
<comment type="similarity">
    <text evidence="1">Belongs to the V-ATPase D subunit family.</text>
</comment>
<accession>A0A0U5JHJ2</accession>
<dbReference type="Proteomes" id="UP000069902">
    <property type="component" value="Chromosome cPNK"/>
</dbReference>
<dbReference type="AlphaFoldDB" id="A0A0U5JHJ2"/>
<gene>
    <name evidence="5" type="primary">ntpD</name>
    <name evidence="5" type="ORF">PNK_1661</name>
</gene>
<keyword evidence="6" id="KW-1185">Reference proteome</keyword>
<proteinExistence type="inferred from homology"/>
<dbReference type="GO" id="GO:0016787">
    <property type="term" value="F:hydrolase activity"/>
    <property type="evidence" value="ECO:0007669"/>
    <property type="project" value="UniProtKB-KW"/>
</dbReference>
<dbReference type="EMBL" id="LN879502">
    <property type="protein sequence ID" value="CUI17270.1"/>
    <property type="molecule type" value="Genomic_DNA"/>
</dbReference>